<reference evidence="12 13" key="1">
    <citation type="journal article" date="2021" name="bioRxiv">
        <title>The Gossypium anomalum genome as a resource for cotton improvement and evolutionary analysis of hybrid incompatibility.</title>
        <authorList>
            <person name="Grover C.E."/>
            <person name="Yuan D."/>
            <person name="Arick M.A."/>
            <person name="Miller E.R."/>
            <person name="Hu G."/>
            <person name="Peterson D.G."/>
            <person name="Wendel J.F."/>
            <person name="Udall J.A."/>
        </authorList>
    </citation>
    <scope>NUCLEOTIDE SEQUENCE [LARGE SCALE GENOMIC DNA]</scope>
    <source>
        <strain evidence="12">JFW-Udall</strain>
        <tissue evidence="12">Leaf</tissue>
    </source>
</reference>
<dbReference type="Pfam" id="PF01397">
    <property type="entry name" value="Terpene_synth"/>
    <property type="match status" value="1"/>
</dbReference>
<evidence type="ECO:0000313" key="13">
    <source>
        <dbReference type="Proteomes" id="UP000701853"/>
    </source>
</evidence>
<organism evidence="12 13">
    <name type="scientific">Gossypium anomalum</name>
    <dbReference type="NCBI Taxonomy" id="47600"/>
    <lineage>
        <taxon>Eukaryota</taxon>
        <taxon>Viridiplantae</taxon>
        <taxon>Streptophyta</taxon>
        <taxon>Embryophyta</taxon>
        <taxon>Tracheophyta</taxon>
        <taxon>Spermatophyta</taxon>
        <taxon>Magnoliopsida</taxon>
        <taxon>eudicotyledons</taxon>
        <taxon>Gunneridae</taxon>
        <taxon>Pentapetalae</taxon>
        <taxon>rosids</taxon>
        <taxon>malvids</taxon>
        <taxon>Malvales</taxon>
        <taxon>Malvaceae</taxon>
        <taxon>Malvoideae</taxon>
        <taxon>Gossypium</taxon>
    </lineage>
</organism>
<dbReference type="Proteomes" id="UP000701853">
    <property type="component" value="Chromosome 5"/>
</dbReference>
<comment type="function">
    <text evidence="2">Responsible for the cyclization of trans,trans-farnesyl diphosphate (FPP) to (+)-delta cadinene.</text>
</comment>
<keyword evidence="13" id="KW-1185">Reference proteome</keyword>
<dbReference type="EC" id="4.2.3.13" evidence="5"/>
<dbReference type="SFLD" id="SFLDS00005">
    <property type="entry name" value="Isoprenoid_Synthase_Type_I"/>
    <property type="match status" value="1"/>
</dbReference>
<evidence type="ECO:0000256" key="7">
    <source>
        <dbReference type="ARBA" id="ARBA00022842"/>
    </source>
</evidence>
<dbReference type="GO" id="GO:0016102">
    <property type="term" value="P:diterpenoid biosynthetic process"/>
    <property type="evidence" value="ECO:0007669"/>
    <property type="project" value="InterPro"/>
</dbReference>
<feature type="domain" description="Terpene synthase N-terminal" evidence="10">
    <location>
        <begin position="31"/>
        <end position="201"/>
    </location>
</feature>
<evidence type="ECO:0000256" key="3">
    <source>
        <dbReference type="ARBA" id="ARBA00004721"/>
    </source>
</evidence>
<dbReference type="Gene3D" id="1.50.10.130">
    <property type="entry name" value="Terpene synthase, N-terminal domain"/>
    <property type="match status" value="1"/>
</dbReference>
<dbReference type="PANTHER" id="PTHR31225">
    <property type="entry name" value="OS04G0344100 PROTEIN-RELATED"/>
    <property type="match status" value="1"/>
</dbReference>
<dbReference type="InterPro" id="IPR034741">
    <property type="entry name" value="Terpene_cyclase-like_1_C"/>
</dbReference>
<dbReference type="InterPro" id="IPR001906">
    <property type="entry name" value="Terpene_synth_N"/>
</dbReference>
<sequence>MASQVSQIPSSSPLSSNKDEMRPKADFPPSIWGDFFHNCPDKNIDAETEKRHQKLKEEVRKMIVAPMANSTQKLAFIDSVQRLGVSYHFTKEIEDELENIYHNDNDAENDLYTTSLRFRLLREHGFNVSCEVFNRFKDEQGNFKSSVTSDVRGLLELYEASYLRVHGEDILDETISFTANHLSLAVASLDYPLSEQVSHALKQSIRRGLPRVEARHYLTVYQDIESHNKALLEFAKIDFNMLQLLHRKELSEICRWWKDLDFQRKLSYARDRVVECYFWALGAYFEPQYSLGRKMLTKVMAMSSIIDDTYDSYATYDELIPYTSAIERWEIKFIDQLPEYMKLSYKALLDVYEEMEQLVAKHKRQYRVEYAKNAMIQLAQSYLVEAKWTLQNYKASFEKFKTNALSSCGYAMVTITSFVGMGDIVTPETFKWAASDPKIIQASTIICRFMDDVAEHKFKHRKEDDWSVIDYYMEEYGVTAQEAYDVFNKHVENAWKDINQELLKPTEMPTEVLNRSLNLAKVMDVVYKEGDAYTYTGRAIKDAITAVLIEPVTL</sequence>
<feature type="domain" description="Terpene synthase metal-binding" evidence="11">
    <location>
        <begin position="258"/>
        <end position="497"/>
    </location>
</feature>
<gene>
    <name evidence="12" type="ORF">CXB51_010009</name>
</gene>
<evidence type="ECO:0000256" key="1">
    <source>
        <dbReference type="ARBA" id="ARBA00001946"/>
    </source>
</evidence>
<dbReference type="CDD" id="cd00684">
    <property type="entry name" value="Terpene_cyclase_plant_C1"/>
    <property type="match status" value="1"/>
</dbReference>
<feature type="region of interest" description="Disordered" evidence="9">
    <location>
        <begin position="1"/>
        <end position="23"/>
    </location>
</feature>
<dbReference type="InterPro" id="IPR008949">
    <property type="entry name" value="Isoprenoid_synthase_dom_sf"/>
</dbReference>
<evidence type="ECO:0000313" key="12">
    <source>
        <dbReference type="EMBL" id="KAG8492549.1"/>
    </source>
</evidence>
<dbReference type="GO" id="GO:0047461">
    <property type="term" value="F:(+)-delta-cadinene synthase activity"/>
    <property type="evidence" value="ECO:0007669"/>
    <property type="project" value="UniProtKB-EC"/>
</dbReference>
<evidence type="ECO:0000256" key="8">
    <source>
        <dbReference type="ARBA" id="ARBA00023239"/>
    </source>
</evidence>
<dbReference type="GO" id="GO:0000287">
    <property type="term" value="F:magnesium ion binding"/>
    <property type="evidence" value="ECO:0007669"/>
    <property type="project" value="InterPro"/>
</dbReference>
<keyword evidence="8" id="KW-0456">Lyase</keyword>
<dbReference type="Gene3D" id="1.10.600.10">
    <property type="entry name" value="Farnesyl Diphosphate Synthase"/>
    <property type="match status" value="1"/>
</dbReference>
<comment type="cofactor">
    <cofactor evidence="1">
        <name>Mg(2+)</name>
        <dbReference type="ChEBI" id="CHEBI:18420"/>
    </cofactor>
</comment>
<dbReference type="FunFam" id="1.50.10.130:FF:000001">
    <property type="entry name" value="Isoprene synthase, chloroplastic"/>
    <property type="match status" value="1"/>
</dbReference>
<dbReference type="PANTHER" id="PTHR31225:SF215">
    <property type="entry name" value="(+)-DELTA-CADINENE SYNTHASE"/>
    <property type="match status" value="1"/>
</dbReference>
<dbReference type="InterPro" id="IPR036965">
    <property type="entry name" value="Terpene_synth_N_sf"/>
</dbReference>
<proteinExistence type="inferred from homology"/>
<dbReference type="OrthoDB" id="1877784at2759"/>
<dbReference type="Pfam" id="PF03936">
    <property type="entry name" value="Terpene_synth_C"/>
    <property type="match status" value="1"/>
</dbReference>
<dbReference type="SFLD" id="SFLDG01019">
    <property type="entry name" value="Terpene_Cyclase_Like_1_C_Termi"/>
    <property type="match status" value="1"/>
</dbReference>
<dbReference type="InterPro" id="IPR005630">
    <property type="entry name" value="Terpene_synthase_metal-bd"/>
</dbReference>
<evidence type="ECO:0000256" key="9">
    <source>
        <dbReference type="SAM" id="MobiDB-lite"/>
    </source>
</evidence>
<dbReference type="InterPro" id="IPR008930">
    <property type="entry name" value="Terpenoid_cyclase/PrenylTrfase"/>
</dbReference>
<dbReference type="SUPFAM" id="SSF48576">
    <property type="entry name" value="Terpenoid synthases"/>
    <property type="match status" value="1"/>
</dbReference>
<evidence type="ECO:0000259" key="11">
    <source>
        <dbReference type="Pfam" id="PF03936"/>
    </source>
</evidence>
<accession>A0A8J6D1P0</accession>
<keyword evidence="6" id="KW-0479">Metal-binding</keyword>
<name>A0A8J6D1P0_9ROSI</name>
<evidence type="ECO:0000256" key="6">
    <source>
        <dbReference type="ARBA" id="ARBA00022723"/>
    </source>
</evidence>
<feature type="compositionally biased region" description="Low complexity" evidence="9">
    <location>
        <begin position="1"/>
        <end position="16"/>
    </location>
</feature>
<evidence type="ECO:0000256" key="4">
    <source>
        <dbReference type="ARBA" id="ARBA00006333"/>
    </source>
</evidence>
<dbReference type="EMBL" id="JAHUZN010000005">
    <property type="protein sequence ID" value="KAG8492549.1"/>
    <property type="molecule type" value="Genomic_DNA"/>
</dbReference>
<comment type="caution">
    <text evidence="12">The sequence shown here is derived from an EMBL/GenBank/DDBJ whole genome shotgun (WGS) entry which is preliminary data.</text>
</comment>
<evidence type="ECO:0000256" key="5">
    <source>
        <dbReference type="ARBA" id="ARBA00013103"/>
    </source>
</evidence>
<keyword evidence="7" id="KW-0460">Magnesium</keyword>
<protein>
    <recommendedName>
        <fullName evidence="5">(+)-delta-cadinene synthase</fullName>
        <ecNumber evidence="5">4.2.3.13</ecNumber>
    </recommendedName>
</protein>
<evidence type="ECO:0000259" key="10">
    <source>
        <dbReference type="Pfam" id="PF01397"/>
    </source>
</evidence>
<comment type="pathway">
    <text evidence="3">Secondary metabolite biosynthesis; terpenoid biosynthesis.</text>
</comment>
<comment type="similarity">
    <text evidence="4">Belongs to the terpene synthase family.</text>
</comment>
<dbReference type="SFLD" id="SFLDG01014">
    <property type="entry name" value="Terpene_Cyclase_Like_1_N-term"/>
    <property type="match status" value="1"/>
</dbReference>
<dbReference type="SUPFAM" id="SSF48239">
    <property type="entry name" value="Terpenoid cyclases/Protein prenyltransferases"/>
    <property type="match status" value="1"/>
</dbReference>
<dbReference type="AlphaFoldDB" id="A0A8J6D1P0"/>
<dbReference type="FunFam" id="1.10.600.10:FF:000007">
    <property type="entry name" value="Isoprene synthase, chloroplastic"/>
    <property type="match status" value="1"/>
</dbReference>
<dbReference type="InterPro" id="IPR044814">
    <property type="entry name" value="Terpene_cyclase_plant_C1"/>
</dbReference>
<dbReference type="InterPro" id="IPR050148">
    <property type="entry name" value="Terpene_synthase-like"/>
</dbReference>
<evidence type="ECO:0000256" key="2">
    <source>
        <dbReference type="ARBA" id="ARBA00002383"/>
    </source>
</evidence>